<feature type="domain" description="Thioredoxin" evidence="6">
    <location>
        <begin position="49"/>
        <end position="194"/>
    </location>
</feature>
<evidence type="ECO:0000256" key="1">
    <source>
        <dbReference type="ARBA" id="ARBA00004196"/>
    </source>
</evidence>
<organism evidence="7 8">
    <name type="scientific">Shewanella psychrophila</name>
    <dbReference type="NCBI Taxonomy" id="225848"/>
    <lineage>
        <taxon>Bacteria</taxon>
        <taxon>Pseudomonadati</taxon>
        <taxon>Pseudomonadota</taxon>
        <taxon>Gammaproteobacteria</taxon>
        <taxon>Alteromonadales</taxon>
        <taxon>Shewanellaceae</taxon>
        <taxon>Shewanella</taxon>
    </lineage>
</organism>
<evidence type="ECO:0000313" key="8">
    <source>
        <dbReference type="Proteomes" id="UP000189545"/>
    </source>
</evidence>
<dbReference type="PANTHER" id="PTHR42852:SF6">
    <property type="entry name" value="THIOL:DISULFIDE INTERCHANGE PROTEIN DSBE"/>
    <property type="match status" value="1"/>
</dbReference>
<dbReference type="OrthoDB" id="9799347at2"/>
<dbReference type="PROSITE" id="PS51352">
    <property type="entry name" value="THIOREDOXIN_2"/>
    <property type="match status" value="1"/>
</dbReference>
<dbReference type="STRING" id="225848.Sps_00403"/>
<dbReference type="InterPro" id="IPR050553">
    <property type="entry name" value="Thioredoxin_ResA/DsbE_sf"/>
</dbReference>
<dbReference type="PANTHER" id="PTHR42852">
    <property type="entry name" value="THIOL:DISULFIDE INTERCHANGE PROTEIN DSBE"/>
    <property type="match status" value="1"/>
</dbReference>
<dbReference type="SUPFAM" id="SSF52833">
    <property type="entry name" value="Thioredoxin-like"/>
    <property type="match status" value="1"/>
</dbReference>
<dbReference type="RefSeq" id="WP_077750946.1">
    <property type="nucleotide sequence ID" value="NZ_CP014782.1"/>
</dbReference>
<protein>
    <submittedName>
        <fullName evidence="7">Thiol-disulfide isomerase-like thioredoxin</fullName>
    </submittedName>
</protein>
<dbReference type="InterPro" id="IPR036249">
    <property type="entry name" value="Thioredoxin-like_sf"/>
</dbReference>
<keyword evidence="2" id="KW-0201">Cytochrome c-type biogenesis</keyword>
<dbReference type="InterPro" id="IPR017937">
    <property type="entry name" value="Thioredoxin_CS"/>
</dbReference>
<keyword evidence="4" id="KW-0676">Redox-active center</keyword>
<sequence length="194" mass="21686">MNKCLSKVLTVSLLALTSLSLNTAMAYPGMQKKEEEGAAQSSVDLISVLPETYPIDVVPFSDANGKAVDFSQYRGKVIMVNMWATWCPPCVRELPAIKRLASKFDKAQFEILPISIDLDGREKVEPFLKELGMEGFTSFYDEKQQLGQVFPLDTIPATFILNKEGDLIAFVRTFVDWDDKKAVELIQSLIDKAL</sequence>
<evidence type="ECO:0000256" key="3">
    <source>
        <dbReference type="ARBA" id="ARBA00023157"/>
    </source>
</evidence>
<keyword evidence="7" id="KW-0413">Isomerase</keyword>
<dbReference type="GO" id="GO:0016209">
    <property type="term" value="F:antioxidant activity"/>
    <property type="evidence" value="ECO:0007669"/>
    <property type="project" value="InterPro"/>
</dbReference>
<evidence type="ECO:0000259" key="6">
    <source>
        <dbReference type="PROSITE" id="PS51352"/>
    </source>
</evidence>
<comment type="subcellular location">
    <subcellularLocation>
        <location evidence="1">Cell envelope</location>
    </subcellularLocation>
</comment>
<evidence type="ECO:0000256" key="5">
    <source>
        <dbReference type="SAM" id="SignalP"/>
    </source>
</evidence>
<gene>
    <name evidence="7" type="ORF">Sps_00403</name>
</gene>
<dbReference type="GO" id="GO:0015036">
    <property type="term" value="F:disulfide oxidoreductase activity"/>
    <property type="evidence" value="ECO:0007669"/>
    <property type="project" value="UniProtKB-ARBA"/>
</dbReference>
<evidence type="ECO:0000313" key="7">
    <source>
        <dbReference type="EMBL" id="AQS35614.1"/>
    </source>
</evidence>
<feature type="chain" id="PRO_5013114256" evidence="5">
    <location>
        <begin position="27"/>
        <end position="194"/>
    </location>
</feature>
<feature type="signal peptide" evidence="5">
    <location>
        <begin position="1"/>
        <end position="26"/>
    </location>
</feature>
<proteinExistence type="predicted"/>
<dbReference type="AlphaFoldDB" id="A0A1S6HJE8"/>
<dbReference type="PROSITE" id="PS00194">
    <property type="entry name" value="THIOREDOXIN_1"/>
    <property type="match status" value="1"/>
</dbReference>
<accession>A0A1S6HJE8</accession>
<keyword evidence="8" id="KW-1185">Reference proteome</keyword>
<dbReference type="InterPro" id="IPR000866">
    <property type="entry name" value="AhpC/TSA"/>
</dbReference>
<dbReference type="EMBL" id="CP014782">
    <property type="protein sequence ID" value="AQS35614.1"/>
    <property type="molecule type" value="Genomic_DNA"/>
</dbReference>
<dbReference type="Pfam" id="PF00578">
    <property type="entry name" value="AhpC-TSA"/>
    <property type="match status" value="1"/>
</dbReference>
<dbReference type="GO" id="GO:0017004">
    <property type="term" value="P:cytochrome complex assembly"/>
    <property type="evidence" value="ECO:0007669"/>
    <property type="project" value="UniProtKB-KW"/>
</dbReference>
<evidence type="ECO:0000256" key="2">
    <source>
        <dbReference type="ARBA" id="ARBA00022748"/>
    </source>
</evidence>
<dbReference type="GO" id="GO:0030313">
    <property type="term" value="C:cell envelope"/>
    <property type="evidence" value="ECO:0007669"/>
    <property type="project" value="UniProtKB-SubCell"/>
</dbReference>
<dbReference type="KEGG" id="spsw:Sps_00403"/>
<dbReference type="CDD" id="cd02966">
    <property type="entry name" value="TlpA_like_family"/>
    <property type="match status" value="1"/>
</dbReference>
<evidence type="ECO:0000256" key="4">
    <source>
        <dbReference type="ARBA" id="ARBA00023284"/>
    </source>
</evidence>
<keyword evidence="5" id="KW-0732">Signal</keyword>
<dbReference type="Proteomes" id="UP000189545">
    <property type="component" value="Chromosome"/>
</dbReference>
<dbReference type="InterPro" id="IPR013766">
    <property type="entry name" value="Thioredoxin_domain"/>
</dbReference>
<keyword evidence="3" id="KW-1015">Disulfide bond</keyword>
<dbReference type="Gene3D" id="3.40.30.10">
    <property type="entry name" value="Glutaredoxin"/>
    <property type="match status" value="1"/>
</dbReference>
<name>A0A1S6HJE8_9GAMM</name>
<reference evidence="7 8" key="1">
    <citation type="submission" date="2016-03" db="EMBL/GenBank/DDBJ databases">
        <title>Complete genome sequence of Shewanella psychrophila WP2, a deep sea bacterium isolated from west Pacific sediment.</title>
        <authorList>
            <person name="Xu G."/>
            <person name="Jian H."/>
        </authorList>
    </citation>
    <scope>NUCLEOTIDE SEQUENCE [LARGE SCALE GENOMIC DNA]</scope>
    <source>
        <strain evidence="7 8">WP2</strain>
    </source>
</reference>
<dbReference type="GO" id="GO:0016853">
    <property type="term" value="F:isomerase activity"/>
    <property type="evidence" value="ECO:0007669"/>
    <property type="project" value="UniProtKB-KW"/>
</dbReference>